<dbReference type="EMBL" id="CP026107">
    <property type="protein sequence ID" value="AUT74048.1"/>
    <property type="molecule type" value="Genomic_DNA"/>
</dbReference>
<evidence type="ECO:0000313" key="2">
    <source>
        <dbReference type="EMBL" id="EIN02958.1"/>
    </source>
</evidence>
<dbReference type="AlphaFoldDB" id="A0AAN1MNV8"/>
<reference evidence="2 3" key="1">
    <citation type="journal article" date="2012" name="J. Bacteriol.">
        <title>Draft Genome Sequence of the Soil Bacterium Burkholderia terrae Strain BS001, Which Interacts with Fungal Surface Structures.</title>
        <authorList>
            <person name="Nazir R."/>
            <person name="Hansen M.A."/>
            <person name="Sorensen S."/>
            <person name="van Elsas J.D."/>
        </authorList>
    </citation>
    <scope>NUCLEOTIDE SEQUENCE [LARGE SCALE GENOMIC DNA]</scope>
    <source>
        <strain evidence="2 3">BS001</strain>
    </source>
</reference>
<dbReference type="GeneID" id="55534045"/>
<dbReference type="EMBL" id="AKAU01000011">
    <property type="protein sequence ID" value="EIN02958.1"/>
    <property type="molecule type" value="Genomic_DNA"/>
</dbReference>
<dbReference type="RefSeq" id="WP_007576765.1">
    <property type="nucleotide sequence ID" value="NZ_AKAU01000011.1"/>
</dbReference>
<evidence type="ECO:0000313" key="4">
    <source>
        <dbReference type="Proteomes" id="UP000236649"/>
    </source>
</evidence>
<evidence type="ECO:0000313" key="3">
    <source>
        <dbReference type="Proteomes" id="UP000004980"/>
    </source>
</evidence>
<gene>
    <name evidence="1" type="ORF">C2L64_37765</name>
    <name evidence="2" type="ORF">WQE_01010</name>
</gene>
<accession>A0AAN1MNV8</accession>
<protein>
    <submittedName>
        <fullName evidence="1">Uncharacterized protein</fullName>
    </submittedName>
</protein>
<sequence length="135" mass="15311">MNRVENHIYGDHSVEFMSSLTFRKPFVIGAFDLVEGVSDKLRFYDAIVCEPRGNRLVQAADIVLHVDPDSEAARNLINVQLSPLLFDTYADNRGTELVSIELRPHVGSATVLSNGALTRTVRHAHDYEFRFTFCW</sequence>
<reference evidence="1 4" key="2">
    <citation type="submission" date="2018-01" db="EMBL/GenBank/DDBJ databases">
        <title>Species boundaries and ecological features among Paraburkholderia terrae DSMZ17804T, P. hospita DSMZ17164T and P. caribensis DSMZ13236T.</title>
        <authorList>
            <person name="Pratama A.A."/>
        </authorList>
    </citation>
    <scope>NUCLEOTIDE SEQUENCE [LARGE SCALE GENOMIC DNA]</scope>
    <source>
        <strain evidence="1 4">DSM 17164</strain>
    </source>
</reference>
<organism evidence="1 4">
    <name type="scientific">Paraburkholderia hospita</name>
    <dbReference type="NCBI Taxonomy" id="169430"/>
    <lineage>
        <taxon>Bacteria</taxon>
        <taxon>Pseudomonadati</taxon>
        <taxon>Pseudomonadota</taxon>
        <taxon>Betaproteobacteria</taxon>
        <taxon>Burkholderiales</taxon>
        <taxon>Burkholderiaceae</taxon>
        <taxon>Paraburkholderia</taxon>
    </lineage>
</organism>
<proteinExistence type="predicted"/>
<dbReference type="Proteomes" id="UP000004980">
    <property type="component" value="Unassembled WGS sequence"/>
</dbReference>
<name>A0AAN1MNV8_9BURK</name>
<dbReference type="KEGG" id="phs:C2L64_37765"/>
<evidence type="ECO:0000313" key="1">
    <source>
        <dbReference type="EMBL" id="AUT74048.1"/>
    </source>
</evidence>
<dbReference type="Proteomes" id="UP000236649">
    <property type="component" value="Chromosome 3"/>
</dbReference>
<keyword evidence="3" id="KW-1185">Reference proteome</keyword>